<keyword evidence="3" id="KW-1185">Reference proteome</keyword>
<proteinExistence type="predicted"/>
<dbReference type="Gene3D" id="3.30.750.24">
    <property type="entry name" value="STAS domain"/>
    <property type="match status" value="1"/>
</dbReference>
<dbReference type="SUPFAM" id="SSF52091">
    <property type="entry name" value="SpoIIaa-like"/>
    <property type="match status" value="1"/>
</dbReference>
<dbReference type="InterPro" id="IPR036513">
    <property type="entry name" value="STAS_dom_sf"/>
</dbReference>
<organism evidence="2 3">
    <name type="scientific">Kineococcus rhizosphaerae</name>
    <dbReference type="NCBI Taxonomy" id="559628"/>
    <lineage>
        <taxon>Bacteria</taxon>
        <taxon>Bacillati</taxon>
        <taxon>Actinomycetota</taxon>
        <taxon>Actinomycetes</taxon>
        <taxon>Kineosporiales</taxon>
        <taxon>Kineosporiaceae</taxon>
        <taxon>Kineococcus</taxon>
    </lineage>
</organism>
<evidence type="ECO:0000313" key="3">
    <source>
        <dbReference type="Proteomes" id="UP000238083"/>
    </source>
</evidence>
<dbReference type="EMBL" id="PVZF01000006">
    <property type="protein sequence ID" value="PRY14529.1"/>
    <property type="molecule type" value="Genomic_DNA"/>
</dbReference>
<name>A0A2T0R396_9ACTN</name>
<dbReference type="InterPro" id="IPR058548">
    <property type="entry name" value="MlaB-like_STAS"/>
</dbReference>
<accession>A0A2T0R396</accession>
<dbReference type="AlphaFoldDB" id="A0A2T0R396"/>
<dbReference type="CDD" id="cd07043">
    <property type="entry name" value="STAS_anti-anti-sigma_factors"/>
    <property type="match status" value="1"/>
</dbReference>
<comment type="caution">
    <text evidence="2">The sequence shown here is derived from an EMBL/GenBank/DDBJ whole genome shotgun (WGS) entry which is preliminary data.</text>
</comment>
<feature type="domain" description="STAS" evidence="1">
    <location>
        <begin position="59"/>
        <end position="161"/>
    </location>
</feature>
<dbReference type="Pfam" id="PF13466">
    <property type="entry name" value="STAS_2"/>
    <property type="match status" value="1"/>
</dbReference>
<reference evidence="2 3" key="1">
    <citation type="submission" date="2018-03" db="EMBL/GenBank/DDBJ databases">
        <title>Genomic Encyclopedia of Archaeal and Bacterial Type Strains, Phase II (KMG-II): from individual species to whole genera.</title>
        <authorList>
            <person name="Goeker M."/>
        </authorList>
    </citation>
    <scope>NUCLEOTIDE SEQUENCE [LARGE SCALE GENOMIC DNA]</scope>
    <source>
        <strain evidence="2 3">DSM 19711</strain>
    </source>
</reference>
<gene>
    <name evidence="2" type="ORF">CLV37_10687</name>
</gene>
<dbReference type="InterPro" id="IPR002645">
    <property type="entry name" value="STAS_dom"/>
</dbReference>
<evidence type="ECO:0000313" key="2">
    <source>
        <dbReference type="EMBL" id="PRY14529.1"/>
    </source>
</evidence>
<dbReference type="Proteomes" id="UP000238083">
    <property type="component" value="Unassembled WGS sequence"/>
</dbReference>
<evidence type="ECO:0000259" key="1">
    <source>
        <dbReference type="PROSITE" id="PS50801"/>
    </source>
</evidence>
<dbReference type="PROSITE" id="PS50801">
    <property type="entry name" value="STAS"/>
    <property type="match status" value="1"/>
</dbReference>
<protein>
    <submittedName>
        <fullName evidence="2">Anti-anti-sigma factor</fullName>
    </submittedName>
</protein>
<sequence length="161" mass="16947">MYVARCVTYGSPKVAHPASATMPRSGEPWGVELTKGPAMTTTATTLAPATALIAETPGLRLRVTSHPMGRTVLLGGEFGVETADLVAVVVGHVLRSGQDVVLDLADVTFCDVRACNALFVCARDARAAGTTLRLVNVRAFQRRVFRLVGLDAVVGVTRPCA</sequence>